<dbReference type="Gene3D" id="3.40.630.30">
    <property type="match status" value="1"/>
</dbReference>
<dbReference type="eggNOG" id="COG0456">
    <property type="taxonomic scope" value="Bacteria"/>
</dbReference>
<name>A0A0B0IG16_9BACI</name>
<keyword evidence="1" id="KW-0808">Transferase</keyword>
<evidence type="ECO:0000313" key="4">
    <source>
        <dbReference type="Proteomes" id="UP000030832"/>
    </source>
</evidence>
<dbReference type="PANTHER" id="PTHR13947:SF37">
    <property type="entry name" value="LD18367P"/>
    <property type="match status" value="1"/>
</dbReference>
<evidence type="ECO:0000256" key="1">
    <source>
        <dbReference type="ARBA" id="ARBA00022679"/>
    </source>
</evidence>
<dbReference type="RefSeq" id="WP_034632235.1">
    <property type="nucleotide sequence ID" value="NZ_JRJU01000034.1"/>
</dbReference>
<dbReference type="STRING" id="333138.LQ50_20060"/>
<protein>
    <recommendedName>
        <fullName evidence="2">N-acetyltransferase domain-containing protein</fullName>
    </recommendedName>
</protein>
<dbReference type="InterPro" id="IPR000182">
    <property type="entry name" value="GNAT_dom"/>
</dbReference>
<accession>A0A0B0IG16</accession>
<dbReference type="GO" id="GO:0008080">
    <property type="term" value="F:N-acetyltransferase activity"/>
    <property type="evidence" value="ECO:0007669"/>
    <property type="project" value="InterPro"/>
</dbReference>
<dbReference type="Proteomes" id="UP000030832">
    <property type="component" value="Unassembled WGS sequence"/>
</dbReference>
<dbReference type="Pfam" id="PF00583">
    <property type="entry name" value="Acetyltransf_1"/>
    <property type="match status" value="1"/>
</dbReference>
<dbReference type="AlphaFoldDB" id="A0A0B0IG16"/>
<keyword evidence="4" id="KW-1185">Reference proteome</keyword>
<gene>
    <name evidence="3" type="ORF">LQ50_20060</name>
</gene>
<evidence type="ECO:0000259" key="2">
    <source>
        <dbReference type="PROSITE" id="PS51186"/>
    </source>
</evidence>
<dbReference type="CDD" id="cd04301">
    <property type="entry name" value="NAT_SF"/>
    <property type="match status" value="1"/>
</dbReference>
<dbReference type="InterPro" id="IPR016181">
    <property type="entry name" value="Acyl_CoA_acyltransferase"/>
</dbReference>
<organism evidence="3 4">
    <name type="scientific">Halalkalibacter okhensis</name>
    <dbReference type="NCBI Taxonomy" id="333138"/>
    <lineage>
        <taxon>Bacteria</taxon>
        <taxon>Bacillati</taxon>
        <taxon>Bacillota</taxon>
        <taxon>Bacilli</taxon>
        <taxon>Bacillales</taxon>
        <taxon>Bacillaceae</taxon>
        <taxon>Halalkalibacter</taxon>
    </lineage>
</organism>
<dbReference type="EMBL" id="JRJU01000034">
    <property type="protein sequence ID" value="KHF38616.1"/>
    <property type="molecule type" value="Genomic_DNA"/>
</dbReference>
<evidence type="ECO:0000313" key="3">
    <source>
        <dbReference type="EMBL" id="KHF38616.1"/>
    </source>
</evidence>
<dbReference type="PROSITE" id="PS51186">
    <property type="entry name" value="GNAT"/>
    <property type="match status" value="1"/>
</dbReference>
<reference evidence="3 4" key="1">
    <citation type="submission" date="2014-09" db="EMBL/GenBank/DDBJ databases">
        <title>Genome sequencing and annotation of Bacillus Okhensis strain Kh10-101T.</title>
        <authorList>
            <person name="Prakash J.S."/>
        </authorList>
    </citation>
    <scope>NUCLEOTIDE SEQUENCE [LARGE SCALE GENOMIC DNA]</scope>
    <source>
        <strain evidence="4">Kh10-101T</strain>
    </source>
</reference>
<comment type="caution">
    <text evidence="3">The sequence shown here is derived from an EMBL/GenBank/DDBJ whole genome shotgun (WGS) entry which is preliminary data.</text>
</comment>
<proteinExistence type="predicted"/>
<sequence>MLTEERVLIREVKKEEVPQVIDFVLRVFHEVYPFQLGEASKKQLLKMEEKYLNQKDALFVAAFNQSGEVIGTISVHRYDNRINTLHNRYDLSKTCEISKCYIDKNYRRYGIGTSLFQEAVRFCQTEALYETLYLHTHKFLPGGFPFWKSKGFSIVLDENIETEIVHMEMQL</sequence>
<dbReference type="InterPro" id="IPR050769">
    <property type="entry name" value="NAT_camello-type"/>
</dbReference>
<dbReference type="PANTHER" id="PTHR13947">
    <property type="entry name" value="GNAT FAMILY N-ACETYLTRANSFERASE"/>
    <property type="match status" value="1"/>
</dbReference>
<dbReference type="SUPFAM" id="SSF55729">
    <property type="entry name" value="Acyl-CoA N-acyltransferases (Nat)"/>
    <property type="match status" value="1"/>
</dbReference>
<feature type="domain" description="N-acetyltransferase" evidence="2">
    <location>
        <begin position="7"/>
        <end position="171"/>
    </location>
</feature>
<dbReference type="OrthoDB" id="9789603at2"/>